<dbReference type="AlphaFoldDB" id="I1YJF3"/>
<dbReference type="Proteomes" id="UP000009145">
    <property type="component" value="Chromosome"/>
</dbReference>
<dbReference type="RefSeq" id="WP_014704466.1">
    <property type="nucleotide sequence ID" value="NC_017856.1"/>
</dbReference>
<keyword evidence="3" id="KW-1185">Reference proteome</keyword>
<dbReference type="HOGENOM" id="CLU_093444_1_0_6"/>
<sequence length="199" mass="21449">MGQHEAVTNLEQLLDCLAEAAEKNRNGKVSIATIMEMIGHRSFGPLLLLAGLVILAPVIGDIPGVPTIMAFFVLLMAIQLLLGQQHFWLPNWLQERAIDSDKLSKAIDWLRKPARFIDKLIQPRLLILVSGKAKYAIASAAIMIALLLPFMEVIPFSANAAGIALLAFGLALIARDGVLALLSFVVTALTVGFIGTSLL</sequence>
<organism evidence="2 3">
    <name type="scientific">Methylophaga frappieri (strain ATCC BAA-2434 / DSM 25690 / JAM7)</name>
    <dbReference type="NCBI Taxonomy" id="754477"/>
    <lineage>
        <taxon>Bacteria</taxon>
        <taxon>Pseudomonadati</taxon>
        <taxon>Pseudomonadota</taxon>
        <taxon>Gammaproteobacteria</taxon>
        <taxon>Thiotrichales</taxon>
        <taxon>Piscirickettsiaceae</taxon>
        <taxon>Methylophaga</taxon>
    </lineage>
</organism>
<dbReference type="PATRIC" id="fig|754477.3.peg.1876"/>
<dbReference type="EMBL" id="CP003380">
    <property type="protein sequence ID" value="AFJ03046.1"/>
    <property type="molecule type" value="Genomic_DNA"/>
</dbReference>
<keyword evidence="1" id="KW-0472">Membrane</keyword>
<proteinExistence type="predicted"/>
<keyword evidence="1" id="KW-0812">Transmembrane</keyword>
<feature type="transmembrane region" description="Helical" evidence="1">
    <location>
        <begin position="65"/>
        <end position="82"/>
    </location>
</feature>
<feature type="transmembrane region" description="Helical" evidence="1">
    <location>
        <begin position="43"/>
        <end position="59"/>
    </location>
</feature>
<evidence type="ECO:0000313" key="3">
    <source>
        <dbReference type="Proteomes" id="UP000009145"/>
    </source>
</evidence>
<dbReference type="OrthoDB" id="8635607at2"/>
<name>I1YJF3_METFJ</name>
<dbReference type="PANTHER" id="PTHR41795:SF1">
    <property type="entry name" value="EXOPOLYSACCHARIDE SYNTHESIS PROTEIN"/>
    <property type="match status" value="1"/>
</dbReference>
<evidence type="ECO:0000313" key="2">
    <source>
        <dbReference type="EMBL" id="AFJ03046.1"/>
    </source>
</evidence>
<dbReference type="PIRSF" id="PIRSF033239">
    <property type="entry name" value="ExoD"/>
    <property type="match status" value="1"/>
</dbReference>
<dbReference type="eggNOG" id="COG3932">
    <property type="taxonomic scope" value="Bacteria"/>
</dbReference>
<keyword evidence="1" id="KW-1133">Transmembrane helix</keyword>
<accession>I1YJF3</accession>
<dbReference type="PANTHER" id="PTHR41795">
    <property type="entry name" value="EXOPOLYSACCHARIDE SYNTHESIS PROTEIN"/>
    <property type="match status" value="1"/>
</dbReference>
<evidence type="ECO:0000256" key="1">
    <source>
        <dbReference type="SAM" id="Phobius"/>
    </source>
</evidence>
<dbReference type="Pfam" id="PF06055">
    <property type="entry name" value="ExoD"/>
    <property type="match status" value="1"/>
</dbReference>
<reference evidence="2 3" key="1">
    <citation type="journal article" date="2012" name="J. Bacteriol.">
        <title>Complete genome sequences of Methylophaga sp. strain JAM1 and Methylophaga sp. strain JAM7.</title>
        <authorList>
            <person name="Villeneuve C."/>
            <person name="Martineau C."/>
            <person name="Mauffrey F."/>
            <person name="Villemur R."/>
        </authorList>
    </citation>
    <scope>NUCLEOTIDE SEQUENCE [LARGE SCALE GENOMIC DNA]</scope>
    <source>
        <strain evidence="2 3">JAM7</strain>
    </source>
</reference>
<feature type="transmembrane region" description="Helical" evidence="1">
    <location>
        <begin position="178"/>
        <end position="198"/>
    </location>
</feature>
<dbReference type="InterPro" id="IPR010331">
    <property type="entry name" value="ExoD"/>
</dbReference>
<dbReference type="KEGG" id="mec:Q7C_1905"/>
<protein>
    <submittedName>
        <fullName evidence="2">Exopolysaccharide synthesis, ExoD</fullName>
    </submittedName>
</protein>
<feature type="transmembrane region" description="Helical" evidence="1">
    <location>
        <begin position="125"/>
        <end position="148"/>
    </location>
</feature>
<gene>
    <name evidence="2" type="ordered locus">Q7C_1905</name>
</gene>
<feature type="transmembrane region" description="Helical" evidence="1">
    <location>
        <begin position="154"/>
        <end position="173"/>
    </location>
</feature>